<dbReference type="OrthoDB" id="9816297at2"/>
<keyword evidence="4" id="KW-0969">Cilium</keyword>
<dbReference type="InterPro" id="IPR027417">
    <property type="entry name" value="P-loop_NTPase"/>
</dbReference>
<organism evidence="4 5">
    <name type="scientific">Aquisalimonas asiatica</name>
    <dbReference type="NCBI Taxonomy" id="406100"/>
    <lineage>
        <taxon>Bacteria</taxon>
        <taxon>Pseudomonadati</taxon>
        <taxon>Pseudomonadota</taxon>
        <taxon>Gammaproteobacteria</taxon>
        <taxon>Chromatiales</taxon>
        <taxon>Ectothiorhodospiraceae</taxon>
        <taxon>Aquisalimonas</taxon>
    </lineage>
</organism>
<keyword evidence="4" id="KW-0966">Cell projection</keyword>
<dbReference type="InterPro" id="IPR033756">
    <property type="entry name" value="YlxH/NBP35"/>
</dbReference>
<dbReference type="CDD" id="cd02038">
    <property type="entry name" value="FlhG-like"/>
    <property type="match status" value="1"/>
</dbReference>
<dbReference type="Gene3D" id="3.40.50.300">
    <property type="entry name" value="P-loop containing nucleotide triphosphate hydrolases"/>
    <property type="match status" value="1"/>
</dbReference>
<dbReference type="InterPro" id="IPR033875">
    <property type="entry name" value="FlhG"/>
</dbReference>
<keyword evidence="1 3" id="KW-0547">Nucleotide-binding</keyword>
<evidence type="ECO:0000256" key="1">
    <source>
        <dbReference type="ARBA" id="ARBA00022741"/>
    </source>
</evidence>
<protein>
    <submittedName>
        <fullName evidence="4">Flagellar biosynthesis protein FlhG</fullName>
    </submittedName>
</protein>
<keyword evidence="4" id="KW-0282">Flagellum</keyword>
<evidence type="ECO:0000256" key="2">
    <source>
        <dbReference type="ARBA" id="ARBA00022840"/>
    </source>
</evidence>
<evidence type="ECO:0000313" key="5">
    <source>
        <dbReference type="Proteomes" id="UP000199657"/>
    </source>
</evidence>
<dbReference type="Pfam" id="PF10609">
    <property type="entry name" value="ParA"/>
    <property type="match status" value="1"/>
</dbReference>
<feature type="binding site" evidence="3">
    <location>
        <begin position="19"/>
        <end position="26"/>
    </location>
    <ligand>
        <name>ATP</name>
        <dbReference type="ChEBI" id="CHEBI:30616"/>
    </ligand>
</feature>
<proteinExistence type="predicted"/>
<dbReference type="InterPro" id="IPR025501">
    <property type="entry name" value="MinD_FleN"/>
</dbReference>
<reference evidence="4 5" key="1">
    <citation type="submission" date="2016-10" db="EMBL/GenBank/DDBJ databases">
        <authorList>
            <person name="de Groot N.N."/>
        </authorList>
    </citation>
    <scope>NUCLEOTIDE SEQUENCE [LARGE SCALE GENOMIC DNA]</scope>
    <source>
        <strain evidence="4 5">CGMCC 1.6291</strain>
    </source>
</reference>
<gene>
    <name evidence="4" type="ORF">SAMN04488052_101753</name>
</gene>
<dbReference type="AlphaFoldDB" id="A0A1H8QS78"/>
<evidence type="ECO:0000313" key="4">
    <source>
        <dbReference type="EMBL" id="SEO57062.1"/>
    </source>
</evidence>
<accession>A0A1H8QS78</accession>
<dbReference type="GO" id="GO:0016887">
    <property type="term" value="F:ATP hydrolysis activity"/>
    <property type="evidence" value="ECO:0007669"/>
    <property type="project" value="TreeGrafter"/>
</dbReference>
<evidence type="ECO:0000256" key="3">
    <source>
        <dbReference type="PIRSR" id="PIRSR003092-1"/>
    </source>
</evidence>
<name>A0A1H8QS78_9GAMM</name>
<dbReference type="GO" id="GO:0051782">
    <property type="term" value="P:negative regulation of cell division"/>
    <property type="evidence" value="ECO:0007669"/>
    <property type="project" value="TreeGrafter"/>
</dbReference>
<keyword evidence="5" id="KW-1185">Reference proteome</keyword>
<dbReference type="InterPro" id="IPR050625">
    <property type="entry name" value="ParA/MinD_ATPase"/>
</dbReference>
<dbReference type="SUPFAM" id="SSF52540">
    <property type="entry name" value="P-loop containing nucleoside triphosphate hydrolases"/>
    <property type="match status" value="1"/>
</dbReference>
<dbReference type="GO" id="GO:0005829">
    <property type="term" value="C:cytosol"/>
    <property type="evidence" value="ECO:0007669"/>
    <property type="project" value="TreeGrafter"/>
</dbReference>
<dbReference type="GO" id="GO:0009898">
    <property type="term" value="C:cytoplasmic side of plasma membrane"/>
    <property type="evidence" value="ECO:0007669"/>
    <property type="project" value="TreeGrafter"/>
</dbReference>
<dbReference type="RefSeq" id="WP_091640022.1">
    <property type="nucleotide sequence ID" value="NZ_FOEG01000001.1"/>
</dbReference>
<dbReference type="EMBL" id="FOEG01000001">
    <property type="protein sequence ID" value="SEO57062.1"/>
    <property type="molecule type" value="Genomic_DNA"/>
</dbReference>
<dbReference type="Proteomes" id="UP000199657">
    <property type="component" value="Unassembled WGS sequence"/>
</dbReference>
<dbReference type="PANTHER" id="PTHR43384">
    <property type="entry name" value="SEPTUM SITE-DETERMINING PROTEIN MIND HOMOLOG, CHLOROPLASTIC-RELATED"/>
    <property type="match status" value="1"/>
</dbReference>
<sequence>MDQASSLTRVKVIAVASGKGGVGKTSVSVNLAASLASAGNRVLLMDADLGLANVDVLLGLETRHNLSHVVSGQVELEDILIDGPGGVQIIPASSGVKGMAALSAAEQVGLIRSFSELTGDWDYLIIDTAAGIADNVLTFARAAREVLVVACDEPSSITDAYALIKVLNRDFGLHRVHMVANMIASAAQGQELYGKLLRVCERYLDLTVAYMGGIPSDDAQRRAVQQQQAVTTLYPGSPSARAFRELAKRVDRLPAPTRAEGHLEFFVERLIQYSGEAGEVLS</sequence>
<dbReference type="GO" id="GO:0005524">
    <property type="term" value="F:ATP binding"/>
    <property type="evidence" value="ECO:0007669"/>
    <property type="project" value="UniProtKB-KW"/>
</dbReference>
<dbReference type="PANTHER" id="PTHR43384:SF4">
    <property type="entry name" value="CELLULOSE BIOSYNTHESIS PROTEIN BCSQ-RELATED"/>
    <property type="match status" value="1"/>
</dbReference>
<keyword evidence="2 3" id="KW-0067">ATP-binding</keyword>
<dbReference type="PIRSF" id="PIRSF003092">
    <property type="entry name" value="MinD"/>
    <property type="match status" value="1"/>
</dbReference>
<dbReference type="STRING" id="406100.SAMN04488052_101753"/>